<proteinExistence type="predicted"/>
<dbReference type="OrthoDB" id="534815at2759"/>
<dbReference type="PANTHER" id="PTHR12205:SF0">
    <property type="entry name" value="CENTROMERE_KINETOCHORE PROTEIN ZW10 HOMOLOG"/>
    <property type="match status" value="1"/>
</dbReference>
<dbReference type="GO" id="GO:0006888">
    <property type="term" value="P:endoplasmic reticulum to Golgi vesicle-mediated transport"/>
    <property type="evidence" value="ECO:0007669"/>
    <property type="project" value="TreeGrafter"/>
</dbReference>
<dbReference type="GO" id="GO:1990423">
    <property type="term" value="C:RZZ complex"/>
    <property type="evidence" value="ECO:0007669"/>
    <property type="project" value="TreeGrafter"/>
</dbReference>
<dbReference type="PANTHER" id="PTHR12205">
    <property type="entry name" value="CENTROMERE/KINETOCHORE PROTEIN ZW10"/>
    <property type="match status" value="1"/>
</dbReference>
<evidence type="ECO:0000256" key="1">
    <source>
        <dbReference type="SAM" id="MobiDB-lite"/>
    </source>
</evidence>
<dbReference type="EMBL" id="QLNQ01000027">
    <property type="protein sequence ID" value="RCK59580.1"/>
    <property type="molecule type" value="Genomic_DNA"/>
</dbReference>
<name>A0A367Y209_9ASCO</name>
<dbReference type="GO" id="GO:0005737">
    <property type="term" value="C:cytoplasm"/>
    <property type="evidence" value="ECO:0007669"/>
    <property type="project" value="GOC"/>
</dbReference>
<keyword evidence="4" id="KW-1185">Reference proteome</keyword>
<dbReference type="AlphaFoldDB" id="A0A367Y209"/>
<dbReference type="Gene3D" id="1.10.357.150">
    <property type="match status" value="1"/>
</dbReference>
<dbReference type="GO" id="GO:0007094">
    <property type="term" value="P:mitotic spindle assembly checkpoint signaling"/>
    <property type="evidence" value="ECO:0007669"/>
    <property type="project" value="TreeGrafter"/>
</dbReference>
<dbReference type="InterPro" id="IPR046362">
    <property type="entry name" value="Zw10/DSL1_C_sf"/>
</dbReference>
<feature type="compositionally biased region" description="Basic and acidic residues" evidence="1">
    <location>
        <begin position="343"/>
        <end position="358"/>
    </location>
</feature>
<gene>
    <name evidence="3" type="ORF">Cantr_07756</name>
</gene>
<feature type="domain" description="Retrograde transport protein Dsl1 C-terminal" evidence="2">
    <location>
        <begin position="529"/>
        <end position="650"/>
    </location>
</feature>
<dbReference type="InterPro" id="IPR021876">
    <property type="entry name" value="Dsl1_C"/>
</dbReference>
<comment type="caution">
    <text evidence="3">The sequence shown here is derived from an EMBL/GenBank/DDBJ whole genome shotgun (WGS) entry which is preliminary data.</text>
</comment>
<dbReference type="Pfam" id="PF11989">
    <property type="entry name" value="Dsl1_C"/>
    <property type="match status" value="1"/>
</dbReference>
<feature type="region of interest" description="Disordered" evidence="1">
    <location>
        <begin position="343"/>
        <end position="363"/>
    </location>
</feature>
<evidence type="ECO:0000259" key="2">
    <source>
        <dbReference type="Pfam" id="PF11989"/>
    </source>
</evidence>
<reference evidence="3 4" key="1">
    <citation type="submission" date="2018-06" db="EMBL/GenBank/DDBJ databases">
        <title>Whole genome sequencing of Candida tropicalis (genome annotated by CSBL at Korea University).</title>
        <authorList>
            <person name="Ahn J."/>
        </authorList>
    </citation>
    <scope>NUCLEOTIDE SEQUENCE [LARGE SCALE GENOMIC DNA]</scope>
    <source>
        <strain evidence="3 4">ATCC 20962</strain>
    </source>
</reference>
<dbReference type="Proteomes" id="UP000253472">
    <property type="component" value="Unassembled WGS sequence"/>
</dbReference>
<protein>
    <recommendedName>
        <fullName evidence="2">Retrograde transport protein Dsl1 C-terminal domain-containing protein</fullName>
    </recommendedName>
</protein>
<evidence type="ECO:0000313" key="3">
    <source>
        <dbReference type="EMBL" id="RCK59580.1"/>
    </source>
</evidence>
<evidence type="ECO:0000313" key="4">
    <source>
        <dbReference type="Proteomes" id="UP000253472"/>
    </source>
</evidence>
<dbReference type="STRING" id="5486.A0A367Y209"/>
<organism evidence="3 4">
    <name type="scientific">Candida viswanathii</name>
    <dbReference type="NCBI Taxonomy" id="5486"/>
    <lineage>
        <taxon>Eukaryota</taxon>
        <taxon>Fungi</taxon>
        <taxon>Dikarya</taxon>
        <taxon>Ascomycota</taxon>
        <taxon>Saccharomycotina</taxon>
        <taxon>Pichiomycetes</taxon>
        <taxon>Debaryomycetaceae</taxon>
        <taxon>Candida/Lodderomyces clade</taxon>
        <taxon>Candida</taxon>
    </lineage>
</organism>
<sequence>MTTIEAQLKDQEEYLKDINDSIKFTTSKITKDRLLNDPEFTSKFQEVTQSESSSADPISKLSISQLNHRYENIGKDIKQLESLADLAAQLKEIESYLAKPKTLQSLLDLQHLNTLLKNIAVDSNSSLVIHRQIGKRIELLKLNYVSQLNDYLGVLLIPDYCSILNVSILHELNSFILKNGYALDAYASYKTKWDGLVDLILGDNQKVGLIYDEYEDSMVLSLGESIPGSFIKSITNLIKFINELEYPTIKNFINSKVSKNLINKISSNINDIINNERQMQDLNELIDFCHANNWNVLSRLEGGGSIKDKLSKLHLDWIVDNYIEEIRQVFKSDALEHVETIDFDSSARTEEPPAPKEEDAWDDNWDDAWDEEEEEAKEVPKKDVKTDQITISSIPQKLLGCIKDFETHSPDLSYLVSTIQALAIVEYPSLANSFLMFNDFNYLSQHLPSNYSKELQQFVDCNWNQVLIKFYLELKIILLSLNLENDIDPLRDPDELDDYNLNQLGLIYKWFNILFEEKQLKTTNITKFKDLVIELILFVNNWLIQMVLNIEDISEQQTGKINQIIENVNNVTIPYLQLLGIEKDASIESYHKLKNVQFLLNNHLKDIIERFYEGELYDLETQELVQLIKAVFIQSEVRDNYINEIIEFRNMN</sequence>
<accession>A0A367Y209</accession>